<evidence type="ECO:0000256" key="9">
    <source>
        <dbReference type="RuleBase" id="RU369079"/>
    </source>
</evidence>
<gene>
    <name evidence="11" type="ORF">EOI86_22570</name>
</gene>
<keyword evidence="12" id="KW-1185">Reference proteome</keyword>
<evidence type="ECO:0000256" key="8">
    <source>
        <dbReference type="ARBA" id="ARBA00038436"/>
    </source>
</evidence>
<evidence type="ECO:0000313" key="12">
    <source>
        <dbReference type="Proteomes" id="UP000287447"/>
    </source>
</evidence>
<name>A0A3S2VMM4_9PROT</name>
<accession>A0A3S2VMM4</accession>
<evidence type="ECO:0000256" key="1">
    <source>
        <dbReference type="ARBA" id="ARBA00004429"/>
    </source>
</evidence>
<dbReference type="InterPro" id="IPR007387">
    <property type="entry name" value="TRAP_DctQ"/>
</dbReference>
<feature type="transmembrane region" description="Helical" evidence="9">
    <location>
        <begin position="32"/>
        <end position="54"/>
    </location>
</feature>
<feature type="transmembrane region" description="Helical" evidence="9">
    <location>
        <begin position="147"/>
        <end position="164"/>
    </location>
</feature>
<keyword evidence="7 9" id="KW-0472">Membrane</keyword>
<comment type="similarity">
    <text evidence="8 9">Belongs to the TRAP transporter small permease family.</text>
</comment>
<keyword evidence="6 9" id="KW-1133">Transmembrane helix</keyword>
<evidence type="ECO:0000259" key="10">
    <source>
        <dbReference type="Pfam" id="PF04290"/>
    </source>
</evidence>
<keyword evidence="3" id="KW-1003">Cell membrane</keyword>
<dbReference type="Pfam" id="PF04290">
    <property type="entry name" value="DctQ"/>
    <property type="match status" value="1"/>
</dbReference>
<evidence type="ECO:0000256" key="2">
    <source>
        <dbReference type="ARBA" id="ARBA00022448"/>
    </source>
</evidence>
<evidence type="ECO:0000256" key="4">
    <source>
        <dbReference type="ARBA" id="ARBA00022519"/>
    </source>
</evidence>
<reference evidence="12" key="1">
    <citation type="submission" date="2019-01" db="EMBL/GenBank/DDBJ databases">
        <title>Gri0909 isolated from a small marine red alga.</title>
        <authorList>
            <person name="Kim J."/>
            <person name="Jeong S.E."/>
            <person name="Jeon C.O."/>
        </authorList>
    </citation>
    <scope>NUCLEOTIDE SEQUENCE [LARGE SCALE GENOMIC DNA]</scope>
    <source>
        <strain evidence="12">Gri0909</strain>
    </source>
</reference>
<dbReference type="InterPro" id="IPR055348">
    <property type="entry name" value="DctQ"/>
</dbReference>
<sequence length="193" mass="20546">MTDPRPTSESETKTAGDTGPVVRFLRRALGGVAAVLVFGMMMVTVIDVAGRYLFSAPLPGAFEVTEITLAIVIFLGLPLVCFEDGHISVSLITERMRGAARRLQSAGAALIGGVTLALVAWRIYEHGAQLASYGDVTIFLRLPKGPIAYLLSALAAISALYLFYRGIRLLVSRRPPPFPVGGGSADTDRSPDL</sequence>
<dbReference type="RefSeq" id="WP_127767946.1">
    <property type="nucleotide sequence ID" value="NZ_SADE01000004.1"/>
</dbReference>
<protein>
    <recommendedName>
        <fullName evidence="9">TRAP transporter small permease protein</fullName>
    </recommendedName>
</protein>
<organism evidence="11 12">
    <name type="scientific">Hwanghaeella grinnelliae</name>
    <dbReference type="NCBI Taxonomy" id="2500179"/>
    <lineage>
        <taxon>Bacteria</taxon>
        <taxon>Pseudomonadati</taxon>
        <taxon>Pseudomonadota</taxon>
        <taxon>Alphaproteobacteria</taxon>
        <taxon>Rhodospirillales</taxon>
        <taxon>Rhodospirillaceae</taxon>
        <taxon>Hwanghaeella</taxon>
    </lineage>
</organism>
<feature type="domain" description="Tripartite ATP-independent periplasmic transporters DctQ component" evidence="10">
    <location>
        <begin position="40"/>
        <end position="169"/>
    </location>
</feature>
<evidence type="ECO:0000313" key="11">
    <source>
        <dbReference type="EMBL" id="RVU33916.1"/>
    </source>
</evidence>
<dbReference type="GO" id="GO:0022857">
    <property type="term" value="F:transmembrane transporter activity"/>
    <property type="evidence" value="ECO:0007669"/>
    <property type="project" value="UniProtKB-UniRule"/>
</dbReference>
<comment type="caution">
    <text evidence="11">The sequence shown here is derived from an EMBL/GenBank/DDBJ whole genome shotgun (WGS) entry which is preliminary data.</text>
</comment>
<comment type="function">
    <text evidence="9">Part of the tripartite ATP-independent periplasmic (TRAP) transport system.</text>
</comment>
<dbReference type="PANTHER" id="PTHR35011:SF10">
    <property type="entry name" value="TRAP TRANSPORTER SMALL PERMEASE PROTEIN"/>
    <property type="match status" value="1"/>
</dbReference>
<feature type="transmembrane region" description="Helical" evidence="9">
    <location>
        <begin position="103"/>
        <end position="124"/>
    </location>
</feature>
<proteinExistence type="inferred from homology"/>
<evidence type="ECO:0000256" key="5">
    <source>
        <dbReference type="ARBA" id="ARBA00022692"/>
    </source>
</evidence>
<dbReference type="EMBL" id="SADE01000004">
    <property type="protein sequence ID" value="RVU33916.1"/>
    <property type="molecule type" value="Genomic_DNA"/>
</dbReference>
<comment type="subunit">
    <text evidence="9">The complex comprises the extracytoplasmic solute receptor protein and the two transmembrane proteins.</text>
</comment>
<dbReference type="OrthoDB" id="6161610at2"/>
<dbReference type="GO" id="GO:0015740">
    <property type="term" value="P:C4-dicarboxylate transport"/>
    <property type="evidence" value="ECO:0007669"/>
    <property type="project" value="TreeGrafter"/>
</dbReference>
<keyword evidence="5 9" id="KW-0812">Transmembrane</keyword>
<comment type="subcellular location">
    <subcellularLocation>
        <location evidence="1 9">Cell inner membrane</location>
        <topology evidence="1 9">Multi-pass membrane protein</topology>
    </subcellularLocation>
</comment>
<dbReference type="GO" id="GO:0005886">
    <property type="term" value="C:plasma membrane"/>
    <property type="evidence" value="ECO:0007669"/>
    <property type="project" value="UniProtKB-SubCell"/>
</dbReference>
<evidence type="ECO:0000256" key="3">
    <source>
        <dbReference type="ARBA" id="ARBA00022475"/>
    </source>
</evidence>
<keyword evidence="2 9" id="KW-0813">Transport</keyword>
<dbReference type="AlphaFoldDB" id="A0A3S2VMM4"/>
<keyword evidence="4 9" id="KW-0997">Cell inner membrane</keyword>
<evidence type="ECO:0000256" key="7">
    <source>
        <dbReference type="ARBA" id="ARBA00023136"/>
    </source>
</evidence>
<evidence type="ECO:0000256" key="6">
    <source>
        <dbReference type="ARBA" id="ARBA00022989"/>
    </source>
</evidence>
<dbReference type="PANTHER" id="PTHR35011">
    <property type="entry name" value="2,3-DIKETO-L-GULONATE TRAP TRANSPORTER SMALL PERMEASE PROTEIN YIAM"/>
    <property type="match status" value="1"/>
</dbReference>
<dbReference type="Proteomes" id="UP000287447">
    <property type="component" value="Unassembled WGS sequence"/>
</dbReference>
<feature type="transmembrane region" description="Helical" evidence="9">
    <location>
        <begin position="60"/>
        <end position="82"/>
    </location>
</feature>